<dbReference type="EMBL" id="BIMX01000005">
    <property type="protein sequence ID" value="GCE98544.1"/>
    <property type="molecule type" value="Genomic_DNA"/>
</dbReference>
<dbReference type="InterPro" id="IPR031401">
    <property type="entry name" value="She1"/>
</dbReference>
<comment type="caution">
    <text evidence="2">The sequence shown here is derived from an EMBL/GenBank/DDBJ whole genome shotgun (WGS) entry which is preliminary data.</text>
</comment>
<reference evidence="2 3" key="1">
    <citation type="submission" date="2019-01" db="EMBL/GenBank/DDBJ databases">
        <title>Draft Genome Sequencing of Zygosaccharomyces mellis Ca-7.</title>
        <authorList>
            <person name="Shiwa Y."/>
            <person name="Kanesaki Y."/>
            <person name="Ishige T."/>
            <person name="Mura K."/>
            <person name="Hori T."/>
            <person name="Tamura T."/>
        </authorList>
    </citation>
    <scope>NUCLEOTIDE SEQUENCE [LARGE SCALE GENOMIC DNA]</scope>
    <source>
        <strain evidence="2 3">Ca-7</strain>
    </source>
</reference>
<gene>
    <name evidence="2" type="primary">SHE1</name>
    <name evidence="2" type="ORF">ZYGM_004177</name>
</gene>
<accession>A0A4C2E2W5</accession>
<proteinExistence type="predicted"/>
<feature type="compositionally biased region" description="Polar residues" evidence="1">
    <location>
        <begin position="164"/>
        <end position="174"/>
    </location>
</feature>
<sequence length="315" mass="35298">MQNDIDAIGKFGVTKRIGSSVLDELDERAGEKFSELKPGDVNGSDTNNERYRELSRHFQNVHESQFNRMPSLESHYVNASLPQTPKRHVENNDNGFSNPKKLKIPVPSSPPVHDITKRIRRLRIRNSLTGGNSNQSRTPSQAALKSTPLTKQRPMEPPRFLRPTVNSLNKNVDTPSIVGNRESRDDVKRTTKAIPKSHLNQPQPTPQREKKQMPRSQSVFERLYSQTTVARSCSMGNVSVKSHAHDVPSRSRERDNSAGNNNNNNNSSGYTGRSTHTRPNASTNPNPNPNPNRTKMTRSKTSGSLSGQLNRPAWK</sequence>
<protein>
    <submittedName>
        <fullName evidence="2">Mitotic spindle-associated protein she1</fullName>
    </submittedName>
</protein>
<dbReference type="Pfam" id="PF17077">
    <property type="entry name" value="Msap1"/>
    <property type="match status" value="1"/>
</dbReference>
<feature type="compositionally biased region" description="Polar residues" evidence="1">
    <location>
        <begin position="126"/>
        <end position="150"/>
    </location>
</feature>
<name>A0A4C2E2W5_9SACH</name>
<feature type="region of interest" description="Disordered" evidence="1">
    <location>
        <begin position="234"/>
        <end position="315"/>
    </location>
</feature>
<feature type="compositionally biased region" description="Polar residues" evidence="1">
    <location>
        <begin position="270"/>
        <end position="283"/>
    </location>
</feature>
<dbReference type="AlphaFoldDB" id="A0A4C2E2W5"/>
<feature type="region of interest" description="Disordered" evidence="1">
    <location>
        <begin position="84"/>
        <end position="218"/>
    </location>
</feature>
<keyword evidence="3" id="KW-1185">Reference proteome</keyword>
<feature type="compositionally biased region" description="Polar residues" evidence="1">
    <location>
        <begin position="299"/>
        <end position="309"/>
    </location>
</feature>
<dbReference type="OrthoDB" id="4067846at2759"/>
<evidence type="ECO:0000256" key="1">
    <source>
        <dbReference type="SAM" id="MobiDB-lite"/>
    </source>
</evidence>
<feature type="compositionally biased region" description="Basic and acidic residues" evidence="1">
    <location>
        <begin position="243"/>
        <end position="256"/>
    </location>
</feature>
<evidence type="ECO:0000313" key="2">
    <source>
        <dbReference type="EMBL" id="GCE98544.1"/>
    </source>
</evidence>
<organism evidence="2 3">
    <name type="scientific">Zygosaccharomyces mellis</name>
    <dbReference type="NCBI Taxonomy" id="42258"/>
    <lineage>
        <taxon>Eukaryota</taxon>
        <taxon>Fungi</taxon>
        <taxon>Dikarya</taxon>
        <taxon>Ascomycota</taxon>
        <taxon>Saccharomycotina</taxon>
        <taxon>Saccharomycetes</taxon>
        <taxon>Saccharomycetales</taxon>
        <taxon>Saccharomycetaceae</taxon>
        <taxon>Zygosaccharomyces</taxon>
    </lineage>
</organism>
<dbReference type="Proteomes" id="UP000301737">
    <property type="component" value="Unassembled WGS sequence"/>
</dbReference>
<evidence type="ECO:0000313" key="3">
    <source>
        <dbReference type="Proteomes" id="UP000301737"/>
    </source>
</evidence>
<dbReference type="GO" id="GO:0015630">
    <property type="term" value="C:microtubule cytoskeleton"/>
    <property type="evidence" value="ECO:0007669"/>
    <property type="project" value="InterPro"/>
</dbReference>
<dbReference type="GO" id="GO:0008017">
    <property type="term" value="F:microtubule binding"/>
    <property type="evidence" value="ECO:0007669"/>
    <property type="project" value="InterPro"/>
</dbReference>
<feature type="compositionally biased region" description="Low complexity" evidence="1">
    <location>
        <begin position="257"/>
        <end position="269"/>
    </location>
</feature>